<dbReference type="Proteomes" id="UP001565474">
    <property type="component" value="Unassembled WGS sequence"/>
</dbReference>
<dbReference type="RefSeq" id="WP_036044380.1">
    <property type="nucleotide sequence ID" value="NZ_JBGBYD010000001.1"/>
</dbReference>
<dbReference type="InterPro" id="IPR051312">
    <property type="entry name" value="Diverse_Substr_Oxidored"/>
</dbReference>
<dbReference type="InterPro" id="IPR016169">
    <property type="entry name" value="FAD-bd_PCMH_sub2"/>
</dbReference>
<evidence type="ECO:0000313" key="6">
    <source>
        <dbReference type="Proteomes" id="UP001565474"/>
    </source>
</evidence>
<comment type="caution">
    <text evidence="5">The sequence shown here is derived from an EMBL/GenBank/DDBJ whole genome shotgun (WGS) entry which is preliminary data.</text>
</comment>
<keyword evidence="1" id="KW-0285">Flavoprotein</keyword>
<evidence type="ECO:0000256" key="1">
    <source>
        <dbReference type="ARBA" id="ARBA00022630"/>
    </source>
</evidence>
<evidence type="ECO:0000256" key="2">
    <source>
        <dbReference type="ARBA" id="ARBA00022827"/>
    </source>
</evidence>
<dbReference type="Pfam" id="PF00941">
    <property type="entry name" value="FAD_binding_5"/>
    <property type="match status" value="1"/>
</dbReference>
<gene>
    <name evidence="5" type="ORF">ABH992_000121</name>
</gene>
<protein>
    <submittedName>
        <fullName evidence="5">CO/xanthine dehydrogenase FAD-binding subunit</fullName>
    </submittedName>
</protein>
<proteinExistence type="predicted"/>
<dbReference type="InterPro" id="IPR036683">
    <property type="entry name" value="CO_DH_flav_C_dom_sf"/>
</dbReference>
<dbReference type="Pfam" id="PF03450">
    <property type="entry name" value="CO_deh_flav_C"/>
    <property type="match status" value="1"/>
</dbReference>
<accession>A0ABV4G9D3</accession>
<dbReference type="InterPro" id="IPR005107">
    <property type="entry name" value="CO_DH_flav_C"/>
</dbReference>
<dbReference type="InterPro" id="IPR002346">
    <property type="entry name" value="Mopterin_DH_FAD-bd"/>
</dbReference>
<keyword evidence="3" id="KW-0560">Oxidoreductase</keyword>
<dbReference type="InterPro" id="IPR016167">
    <property type="entry name" value="FAD-bd_PCMH_sub1"/>
</dbReference>
<organism evidence="5 6">
    <name type="scientific">Bradyrhizobium yuanmingense</name>
    <dbReference type="NCBI Taxonomy" id="108015"/>
    <lineage>
        <taxon>Bacteria</taxon>
        <taxon>Pseudomonadati</taxon>
        <taxon>Pseudomonadota</taxon>
        <taxon>Alphaproteobacteria</taxon>
        <taxon>Hyphomicrobiales</taxon>
        <taxon>Nitrobacteraceae</taxon>
        <taxon>Bradyrhizobium</taxon>
    </lineage>
</organism>
<evidence type="ECO:0000313" key="5">
    <source>
        <dbReference type="EMBL" id="MEY9467722.1"/>
    </source>
</evidence>
<dbReference type="SUPFAM" id="SSF56176">
    <property type="entry name" value="FAD-binding/transporter-associated domain-like"/>
    <property type="match status" value="1"/>
</dbReference>
<dbReference type="Gene3D" id="3.30.43.10">
    <property type="entry name" value="Uridine Diphospho-n-acetylenolpyruvylglucosamine Reductase, domain 2"/>
    <property type="match status" value="1"/>
</dbReference>
<dbReference type="PANTHER" id="PTHR42659:SF2">
    <property type="entry name" value="XANTHINE DEHYDROGENASE SUBUNIT C-RELATED"/>
    <property type="match status" value="1"/>
</dbReference>
<dbReference type="InterPro" id="IPR016166">
    <property type="entry name" value="FAD-bd_PCMH"/>
</dbReference>
<feature type="domain" description="FAD-binding PCMH-type" evidence="4">
    <location>
        <begin position="1"/>
        <end position="177"/>
    </location>
</feature>
<dbReference type="PANTHER" id="PTHR42659">
    <property type="entry name" value="XANTHINE DEHYDROGENASE SUBUNIT C-RELATED"/>
    <property type="match status" value="1"/>
</dbReference>
<dbReference type="Gene3D" id="3.30.390.50">
    <property type="entry name" value="CO dehydrogenase flavoprotein, C-terminal domain"/>
    <property type="match status" value="1"/>
</dbReference>
<dbReference type="InterPro" id="IPR036318">
    <property type="entry name" value="FAD-bd_PCMH-like_sf"/>
</dbReference>
<evidence type="ECO:0000259" key="4">
    <source>
        <dbReference type="PROSITE" id="PS51387"/>
    </source>
</evidence>
<name>A0ABV4G9D3_9BRAD</name>
<dbReference type="EMBL" id="JBGBZN010000001">
    <property type="protein sequence ID" value="MEY9467722.1"/>
    <property type="molecule type" value="Genomic_DNA"/>
</dbReference>
<evidence type="ECO:0000256" key="3">
    <source>
        <dbReference type="ARBA" id="ARBA00023002"/>
    </source>
</evidence>
<keyword evidence="2" id="KW-0274">FAD</keyword>
<dbReference type="SUPFAM" id="SSF55447">
    <property type="entry name" value="CO dehydrogenase flavoprotein C-terminal domain-like"/>
    <property type="match status" value="1"/>
</dbReference>
<dbReference type="PROSITE" id="PS51387">
    <property type="entry name" value="FAD_PCMH"/>
    <property type="match status" value="1"/>
</dbReference>
<sequence length="289" mass="31564">MKPAKFDYVAPTTVEAAVEALVASNGEGKLLAGGQSLLPLLNFRMARPSVLIDLNRIEGLSYIKDRGDSIAIGALTRHRYLEHSPLIASKLPVLSDAMRHVAHLAIRNRGTIGGSLSHADPAAELPMLTVFYDATISIRGPNGLRTVAAEEFFVDALTSCLEPDEIVVEIEFPVLDHDRWAFEEVARRFGDFALASIALSVRRTGAKLEDARLAVMGVANTPLRLKEAERELVALPLDEQAPELFSEIIASKVSPNDDVHASGEYRTHLLKELSRRALRTALTPAEQET</sequence>
<dbReference type="Gene3D" id="3.30.465.10">
    <property type="match status" value="1"/>
</dbReference>
<dbReference type="SMART" id="SM01092">
    <property type="entry name" value="CO_deh_flav_C"/>
    <property type="match status" value="1"/>
</dbReference>
<reference evidence="5 6" key="1">
    <citation type="submission" date="2024-07" db="EMBL/GenBank/DDBJ databases">
        <title>Genomic Encyclopedia of Type Strains, Phase V (KMG-V): Genome sequencing to study the core and pangenomes of soil and plant-associated prokaryotes.</title>
        <authorList>
            <person name="Whitman W."/>
        </authorList>
    </citation>
    <scope>NUCLEOTIDE SEQUENCE [LARGE SCALE GENOMIC DNA]</scope>
    <source>
        <strain evidence="5 6">USDA 222</strain>
    </source>
</reference>
<keyword evidence="6" id="KW-1185">Reference proteome</keyword>